<dbReference type="EMBL" id="JBEPMO010000005">
    <property type="protein sequence ID" value="MET3731584.1"/>
    <property type="molecule type" value="Genomic_DNA"/>
</dbReference>
<dbReference type="PROSITE" id="PS01328">
    <property type="entry name" value="4HBCOA_THIOESTERASE"/>
    <property type="match status" value="1"/>
</dbReference>
<dbReference type="RefSeq" id="WP_354507987.1">
    <property type="nucleotide sequence ID" value="NZ_JBEPMO010000005.1"/>
</dbReference>
<accession>A0ABV2LSM9</accession>
<sequence length="138" mass="16127">MISTKISVRVRYGETDQMGVVYHGNYPSYFEVARVEFFRELGLPYKELEANGIMLPVVDLGIKYLKPAYYDDLLHINTRIPEIPKSVRFRFEYSITNDLGEVITEGFVVLAFIDKDTRKPIRCPEYLTKKMEDYANQN</sequence>
<organism evidence="3 4">
    <name type="scientific">Moheibacter stercoris</name>
    <dbReference type="NCBI Taxonomy" id="1628251"/>
    <lineage>
        <taxon>Bacteria</taxon>
        <taxon>Pseudomonadati</taxon>
        <taxon>Bacteroidota</taxon>
        <taxon>Flavobacteriia</taxon>
        <taxon>Flavobacteriales</taxon>
        <taxon>Weeksellaceae</taxon>
        <taxon>Moheibacter</taxon>
    </lineage>
</organism>
<dbReference type="PANTHER" id="PTHR31793:SF27">
    <property type="entry name" value="NOVEL THIOESTERASE SUPERFAMILY DOMAIN AND SAPOSIN A-TYPE DOMAIN CONTAINING PROTEIN (0610012H03RIK)"/>
    <property type="match status" value="1"/>
</dbReference>
<proteinExistence type="inferred from homology"/>
<dbReference type="GO" id="GO:0016787">
    <property type="term" value="F:hydrolase activity"/>
    <property type="evidence" value="ECO:0007669"/>
    <property type="project" value="UniProtKB-KW"/>
</dbReference>
<dbReference type="NCBIfam" id="TIGR00051">
    <property type="entry name" value="YbgC/FadM family acyl-CoA thioesterase"/>
    <property type="match status" value="1"/>
</dbReference>
<comment type="similarity">
    <text evidence="1">Belongs to the 4-hydroxybenzoyl-CoA thioesterase family.</text>
</comment>
<keyword evidence="2 3" id="KW-0378">Hydrolase</keyword>
<dbReference type="Pfam" id="PF13279">
    <property type="entry name" value="4HBT_2"/>
    <property type="match status" value="1"/>
</dbReference>
<dbReference type="PANTHER" id="PTHR31793">
    <property type="entry name" value="4-HYDROXYBENZOYL-COA THIOESTERASE FAMILY MEMBER"/>
    <property type="match status" value="1"/>
</dbReference>
<comment type="caution">
    <text evidence="3">The sequence shown here is derived from an EMBL/GenBank/DDBJ whole genome shotgun (WGS) entry which is preliminary data.</text>
</comment>
<dbReference type="EC" id="3.1.2.-" evidence="3"/>
<reference evidence="3 4" key="1">
    <citation type="submission" date="2024-06" db="EMBL/GenBank/DDBJ databases">
        <title>Genomic Encyclopedia of Type Strains, Phase IV (KMG-IV): sequencing the most valuable type-strain genomes for metagenomic binning, comparative biology and taxonomic classification.</title>
        <authorList>
            <person name="Goeker M."/>
        </authorList>
    </citation>
    <scope>NUCLEOTIDE SEQUENCE [LARGE SCALE GENOMIC DNA]</scope>
    <source>
        <strain evidence="3 4">DSM 29388</strain>
    </source>
</reference>
<dbReference type="Gene3D" id="3.10.129.10">
    <property type="entry name" value="Hotdog Thioesterase"/>
    <property type="match status" value="1"/>
</dbReference>
<dbReference type="InterPro" id="IPR029069">
    <property type="entry name" value="HotDog_dom_sf"/>
</dbReference>
<evidence type="ECO:0000313" key="3">
    <source>
        <dbReference type="EMBL" id="MET3731584.1"/>
    </source>
</evidence>
<evidence type="ECO:0000256" key="1">
    <source>
        <dbReference type="ARBA" id="ARBA00005953"/>
    </source>
</evidence>
<protein>
    <submittedName>
        <fullName evidence="3">Acyl-CoA thioester hydrolase</fullName>
        <ecNumber evidence="3">3.1.2.-</ecNumber>
    </submittedName>
</protein>
<evidence type="ECO:0000256" key="2">
    <source>
        <dbReference type="ARBA" id="ARBA00022801"/>
    </source>
</evidence>
<dbReference type="PIRSF" id="PIRSF003230">
    <property type="entry name" value="YbgC"/>
    <property type="match status" value="1"/>
</dbReference>
<dbReference type="Proteomes" id="UP001549146">
    <property type="component" value="Unassembled WGS sequence"/>
</dbReference>
<dbReference type="CDD" id="cd00586">
    <property type="entry name" value="4HBT"/>
    <property type="match status" value="1"/>
</dbReference>
<gene>
    <name evidence="3" type="ORF">ABID46_001158</name>
</gene>
<dbReference type="InterPro" id="IPR008272">
    <property type="entry name" value="HB-CoA_thioesterase_AS"/>
</dbReference>
<evidence type="ECO:0000313" key="4">
    <source>
        <dbReference type="Proteomes" id="UP001549146"/>
    </source>
</evidence>
<keyword evidence="4" id="KW-1185">Reference proteome</keyword>
<dbReference type="InterPro" id="IPR050563">
    <property type="entry name" value="4-hydroxybenzoyl-CoA_TE"/>
</dbReference>
<dbReference type="InterPro" id="IPR006684">
    <property type="entry name" value="YbgC/YbaW"/>
</dbReference>
<name>A0ABV2LSM9_9FLAO</name>
<dbReference type="SUPFAM" id="SSF54637">
    <property type="entry name" value="Thioesterase/thiol ester dehydrase-isomerase"/>
    <property type="match status" value="1"/>
</dbReference>